<comment type="caution">
    <text evidence="2">The sequence shown here is derived from an EMBL/GenBank/DDBJ whole genome shotgun (WGS) entry which is preliminary data.</text>
</comment>
<name>A0A839GFD1_9BACT</name>
<sequence>MNILKSNFFWAMAALVTLVLAVYLLFFRNPESSPAPVPTPAEAYADKLEAVAVAAAVEDSLFGLFSRKQAIKDSLHRLEIAGRDRTVKYWKDLASQKAADYRANPTPDNCAAVIAAKDSTIYGLELLNETKGGLITHLDSTVLVQGQYIARQDSLFGVSQATATAAVLRLRITEQALKRERGKRFSVIFGAGVMAGGKGLTYGALTGVGYTFGRF</sequence>
<proteinExistence type="predicted"/>
<dbReference type="Proteomes" id="UP000563094">
    <property type="component" value="Unassembled WGS sequence"/>
</dbReference>
<dbReference type="EMBL" id="JACJIQ010000012">
    <property type="protein sequence ID" value="MBA9078344.1"/>
    <property type="molecule type" value="Genomic_DNA"/>
</dbReference>
<keyword evidence="3" id="KW-1185">Reference proteome</keyword>
<dbReference type="RefSeq" id="WP_182513604.1">
    <property type="nucleotide sequence ID" value="NZ_JACJIQ010000012.1"/>
</dbReference>
<evidence type="ECO:0000313" key="3">
    <source>
        <dbReference type="Proteomes" id="UP000563094"/>
    </source>
</evidence>
<gene>
    <name evidence="2" type="ORF">FHS90_003070</name>
</gene>
<protein>
    <submittedName>
        <fullName evidence="2">Uncharacterized protein</fullName>
    </submittedName>
</protein>
<organism evidence="2 3">
    <name type="scientific">Rufibacter quisquiliarum</name>
    <dbReference type="NCBI Taxonomy" id="1549639"/>
    <lineage>
        <taxon>Bacteria</taxon>
        <taxon>Pseudomonadati</taxon>
        <taxon>Bacteroidota</taxon>
        <taxon>Cytophagia</taxon>
        <taxon>Cytophagales</taxon>
        <taxon>Hymenobacteraceae</taxon>
        <taxon>Rufibacter</taxon>
    </lineage>
</organism>
<evidence type="ECO:0000256" key="1">
    <source>
        <dbReference type="SAM" id="Phobius"/>
    </source>
</evidence>
<keyword evidence="1" id="KW-0472">Membrane</keyword>
<feature type="transmembrane region" description="Helical" evidence="1">
    <location>
        <begin position="7"/>
        <end position="26"/>
    </location>
</feature>
<accession>A0A839GFD1</accession>
<dbReference type="AlphaFoldDB" id="A0A839GFD1"/>
<keyword evidence="1" id="KW-0812">Transmembrane</keyword>
<reference evidence="2 3" key="1">
    <citation type="submission" date="2020-08" db="EMBL/GenBank/DDBJ databases">
        <title>Genomic Encyclopedia of Type Strains, Phase IV (KMG-IV): sequencing the most valuable type-strain genomes for metagenomic binning, comparative biology and taxonomic classification.</title>
        <authorList>
            <person name="Goeker M."/>
        </authorList>
    </citation>
    <scope>NUCLEOTIDE SEQUENCE [LARGE SCALE GENOMIC DNA]</scope>
    <source>
        <strain evidence="2 3">DSM 29854</strain>
    </source>
</reference>
<keyword evidence="1" id="KW-1133">Transmembrane helix</keyword>
<evidence type="ECO:0000313" key="2">
    <source>
        <dbReference type="EMBL" id="MBA9078344.1"/>
    </source>
</evidence>